<sequence length="141" mass="15639">MADRVASDNPSVTTHDARVVRAGGTRRPCVRLPADAVPTDDYVRVVCDGREYHGRFVADSEGIVLRGLYDNRRIAREDRDAPNRLVEWLASADVEIGRMIACDEIESGFLYGLRKPGERVFYDATESPDSSLADIARNLDG</sequence>
<name>A0ABD5R681_9EURY</name>
<dbReference type="Pfam" id="PF23424">
    <property type="entry name" value="DUF7112"/>
    <property type="match status" value="1"/>
</dbReference>
<protein>
    <submittedName>
        <fullName evidence="1">Uncharacterized protein</fullName>
    </submittedName>
</protein>
<dbReference type="AlphaFoldDB" id="A0ABD5R681"/>
<dbReference type="InterPro" id="IPR055536">
    <property type="entry name" value="DUF7112"/>
</dbReference>
<evidence type="ECO:0000313" key="2">
    <source>
        <dbReference type="Proteomes" id="UP001596201"/>
    </source>
</evidence>
<dbReference type="EMBL" id="JBHSKX010000001">
    <property type="protein sequence ID" value="MFC5365518.1"/>
    <property type="molecule type" value="Genomic_DNA"/>
</dbReference>
<keyword evidence="2" id="KW-1185">Reference proteome</keyword>
<gene>
    <name evidence="1" type="ORF">ACFPJ5_01100</name>
</gene>
<accession>A0ABD5R681</accession>
<reference evidence="1 2" key="1">
    <citation type="journal article" date="2019" name="Int. J. Syst. Evol. Microbiol.">
        <title>The Global Catalogue of Microorganisms (GCM) 10K type strain sequencing project: providing services to taxonomists for standard genome sequencing and annotation.</title>
        <authorList>
            <consortium name="The Broad Institute Genomics Platform"/>
            <consortium name="The Broad Institute Genome Sequencing Center for Infectious Disease"/>
            <person name="Wu L."/>
            <person name="Ma J."/>
        </authorList>
    </citation>
    <scope>NUCLEOTIDE SEQUENCE [LARGE SCALE GENOMIC DNA]</scope>
    <source>
        <strain evidence="1 2">CGMCC 1.12237</strain>
    </source>
</reference>
<dbReference type="Proteomes" id="UP001596201">
    <property type="component" value="Unassembled WGS sequence"/>
</dbReference>
<comment type="caution">
    <text evidence="1">The sequence shown here is derived from an EMBL/GenBank/DDBJ whole genome shotgun (WGS) entry which is preliminary data.</text>
</comment>
<organism evidence="1 2">
    <name type="scientific">Salinirubrum litoreum</name>
    <dbReference type="NCBI Taxonomy" id="1126234"/>
    <lineage>
        <taxon>Archaea</taxon>
        <taxon>Methanobacteriati</taxon>
        <taxon>Methanobacteriota</taxon>
        <taxon>Stenosarchaea group</taxon>
        <taxon>Halobacteria</taxon>
        <taxon>Halobacteriales</taxon>
        <taxon>Haloferacaceae</taxon>
        <taxon>Salinirubrum</taxon>
    </lineage>
</organism>
<dbReference type="RefSeq" id="WP_227229190.1">
    <property type="nucleotide sequence ID" value="NZ_JAJCVJ010000001.1"/>
</dbReference>
<evidence type="ECO:0000313" key="1">
    <source>
        <dbReference type="EMBL" id="MFC5365518.1"/>
    </source>
</evidence>
<proteinExistence type="predicted"/>